<dbReference type="AlphaFoldDB" id="A0A1R3GG11"/>
<evidence type="ECO:0000313" key="3">
    <source>
        <dbReference type="Proteomes" id="UP000188268"/>
    </source>
</evidence>
<gene>
    <name evidence="2" type="ORF">CCACVL1_26070</name>
</gene>
<name>A0A1R3GG11_COCAP</name>
<evidence type="ECO:0000256" key="1">
    <source>
        <dbReference type="SAM" id="MobiDB-lite"/>
    </source>
</evidence>
<organism evidence="2 3">
    <name type="scientific">Corchorus capsularis</name>
    <name type="common">Jute</name>
    <dbReference type="NCBI Taxonomy" id="210143"/>
    <lineage>
        <taxon>Eukaryota</taxon>
        <taxon>Viridiplantae</taxon>
        <taxon>Streptophyta</taxon>
        <taxon>Embryophyta</taxon>
        <taxon>Tracheophyta</taxon>
        <taxon>Spermatophyta</taxon>
        <taxon>Magnoliopsida</taxon>
        <taxon>eudicotyledons</taxon>
        <taxon>Gunneridae</taxon>
        <taxon>Pentapetalae</taxon>
        <taxon>rosids</taxon>
        <taxon>malvids</taxon>
        <taxon>Malvales</taxon>
        <taxon>Malvaceae</taxon>
        <taxon>Grewioideae</taxon>
        <taxon>Apeibeae</taxon>
        <taxon>Corchorus</taxon>
    </lineage>
</organism>
<proteinExistence type="predicted"/>
<accession>A0A1R3GG11</accession>
<keyword evidence="3" id="KW-1185">Reference proteome</keyword>
<feature type="region of interest" description="Disordered" evidence="1">
    <location>
        <begin position="1"/>
        <end position="31"/>
    </location>
</feature>
<dbReference type="Gramene" id="OMO57023">
    <property type="protein sequence ID" value="OMO57023"/>
    <property type="gene ID" value="CCACVL1_26070"/>
</dbReference>
<reference evidence="2 3" key="1">
    <citation type="submission" date="2013-09" db="EMBL/GenBank/DDBJ databases">
        <title>Corchorus capsularis genome sequencing.</title>
        <authorList>
            <person name="Alam M."/>
            <person name="Haque M.S."/>
            <person name="Islam M.S."/>
            <person name="Emdad E.M."/>
            <person name="Islam M.M."/>
            <person name="Ahmed B."/>
            <person name="Halim A."/>
            <person name="Hossen Q.M.M."/>
            <person name="Hossain M.Z."/>
            <person name="Ahmed R."/>
            <person name="Khan M.M."/>
            <person name="Islam R."/>
            <person name="Rashid M.M."/>
            <person name="Khan S.A."/>
            <person name="Rahman M.S."/>
            <person name="Alam M."/>
        </authorList>
    </citation>
    <scope>NUCLEOTIDE SEQUENCE [LARGE SCALE GENOMIC DNA]</scope>
    <source>
        <strain evidence="3">cv. CVL-1</strain>
        <tissue evidence="2">Whole seedling</tissue>
    </source>
</reference>
<evidence type="ECO:0000313" key="2">
    <source>
        <dbReference type="EMBL" id="OMO57023.1"/>
    </source>
</evidence>
<protein>
    <submittedName>
        <fullName evidence="2">Uncharacterized protein</fullName>
    </submittedName>
</protein>
<dbReference type="Proteomes" id="UP000188268">
    <property type="component" value="Unassembled WGS sequence"/>
</dbReference>
<feature type="compositionally biased region" description="Basic residues" evidence="1">
    <location>
        <begin position="1"/>
        <end position="11"/>
    </location>
</feature>
<comment type="caution">
    <text evidence="2">The sequence shown here is derived from an EMBL/GenBank/DDBJ whole genome shotgun (WGS) entry which is preliminary data.</text>
</comment>
<dbReference type="EMBL" id="AWWV01014432">
    <property type="protein sequence ID" value="OMO57023.1"/>
    <property type="molecule type" value="Genomic_DNA"/>
</dbReference>
<sequence>MEEKWQRKKTKDSKIQGPTGTEEWENDRAGK</sequence>